<feature type="region of interest" description="Disordered" evidence="1">
    <location>
        <begin position="300"/>
        <end position="333"/>
    </location>
</feature>
<name>A0ABM1ZHB4_AEDAL</name>
<reference evidence="4" key="1">
    <citation type="journal article" date="2015" name="Proc. Natl. Acad. Sci. U.S.A.">
        <title>Genome sequence of the Asian Tiger mosquito, Aedes albopictus, reveals insights into its biology, genetics, and evolution.</title>
        <authorList>
            <person name="Chen X.G."/>
            <person name="Jiang X."/>
            <person name="Gu J."/>
            <person name="Xu M."/>
            <person name="Wu Y."/>
            <person name="Deng Y."/>
            <person name="Zhang C."/>
            <person name="Bonizzoni M."/>
            <person name="Dermauw W."/>
            <person name="Vontas J."/>
            <person name="Armbruster P."/>
            <person name="Huang X."/>
            <person name="Yang Y."/>
            <person name="Zhang H."/>
            <person name="He W."/>
            <person name="Peng H."/>
            <person name="Liu Y."/>
            <person name="Wu K."/>
            <person name="Chen J."/>
            <person name="Lirakis M."/>
            <person name="Topalis P."/>
            <person name="Van Leeuwen T."/>
            <person name="Hall A.B."/>
            <person name="Jiang X."/>
            <person name="Thorpe C."/>
            <person name="Mueller R.L."/>
            <person name="Sun C."/>
            <person name="Waterhouse R.M."/>
            <person name="Yan G."/>
            <person name="Tu Z.J."/>
            <person name="Fang X."/>
            <person name="James A.A."/>
        </authorList>
    </citation>
    <scope>NUCLEOTIDE SEQUENCE [LARGE SCALE GENOMIC DNA]</scope>
    <source>
        <strain evidence="4">Foshan</strain>
    </source>
</reference>
<dbReference type="Proteomes" id="UP000069940">
    <property type="component" value="Unassembled WGS sequence"/>
</dbReference>
<feature type="chain" id="PRO_5046732577" evidence="2">
    <location>
        <begin position="26"/>
        <end position="377"/>
    </location>
</feature>
<proteinExistence type="predicted"/>
<keyword evidence="2" id="KW-0732">Signal</keyword>
<keyword evidence="4" id="KW-1185">Reference proteome</keyword>
<organism evidence="3 4">
    <name type="scientific">Aedes albopictus</name>
    <name type="common">Asian tiger mosquito</name>
    <name type="synonym">Stegomyia albopicta</name>
    <dbReference type="NCBI Taxonomy" id="7160"/>
    <lineage>
        <taxon>Eukaryota</taxon>
        <taxon>Metazoa</taxon>
        <taxon>Ecdysozoa</taxon>
        <taxon>Arthropoda</taxon>
        <taxon>Hexapoda</taxon>
        <taxon>Insecta</taxon>
        <taxon>Pterygota</taxon>
        <taxon>Neoptera</taxon>
        <taxon>Endopterygota</taxon>
        <taxon>Diptera</taxon>
        <taxon>Nematocera</taxon>
        <taxon>Culicoidea</taxon>
        <taxon>Culicidae</taxon>
        <taxon>Culicinae</taxon>
        <taxon>Aedini</taxon>
        <taxon>Aedes</taxon>
        <taxon>Stegomyia</taxon>
    </lineage>
</organism>
<evidence type="ECO:0000256" key="1">
    <source>
        <dbReference type="SAM" id="MobiDB-lite"/>
    </source>
</evidence>
<feature type="signal peptide" evidence="2">
    <location>
        <begin position="1"/>
        <end position="25"/>
    </location>
</feature>
<evidence type="ECO:0000313" key="3">
    <source>
        <dbReference type="EnsemblMetazoa" id="AALFPA23_018499.P27141"/>
    </source>
</evidence>
<reference evidence="3" key="2">
    <citation type="submission" date="2025-05" db="UniProtKB">
        <authorList>
            <consortium name="EnsemblMetazoa"/>
        </authorList>
    </citation>
    <scope>IDENTIFICATION</scope>
    <source>
        <strain evidence="3">Foshan</strain>
    </source>
</reference>
<evidence type="ECO:0000256" key="2">
    <source>
        <dbReference type="SAM" id="SignalP"/>
    </source>
</evidence>
<evidence type="ECO:0000313" key="4">
    <source>
        <dbReference type="Proteomes" id="UP000069940"/>
    </source>
</evidence>
<sequence length="377" mass="41681">MKLAVATPLIAFFTLDIIVETAARAAHDGKYNKQKYGNGNHGKYVHTNGGKVALTDSLSLHTTGTHIMHHNWPNHPHTDWRSVGDYVEDLDRYRYVHYDDGDRGRYIHVHVPYDGGYGNYEGGHEPFRNPPYDASGLYAYVQKPKNESCLRLLEQYSNTCSDSSLNNPFKANEFDIRQPSIYLEYGTPEPEYVDASSRQEKLTSASSAGQLDPRASTFPGTSYLPVPKPAAEYGPLERTKFSISAKPTKSTSLRTIDIGSVSLTTTGQESKLSLVTENPETTRTHVTLSKRVIPEVTDTTATTETAPATTRTTTTPTTTRSSTTSTTTPKTTATTTFTTAAILLEPRLSIGEQLHQCRSELQTALLKLSHNERSKCD</sequence>
<dbReference type="RefSeq" id="XP_062711014.1">
    <property type="nucleotide sequence ID" value="XM_062855030.1"/>
</dbReference>
<dbReference type="GeneID" id="109420713"/>
<accession>A0ABM1ZHB4</accession>
<dbReference type="EnsemblMetazoa" id="AALFPA23_018499.R27141">
    <property type="protein sequence ID" value="AALFPA23_018499.P27141"/>
    <property type="gene ID" value="AALFPA23_018499"/>
</dbReference>
<feature type="region of interest" description="Disordered" evidence="1">
    <location>
        <begin position="201"/>
        <end position="223"/>
    </location>
</feature>
<protein>
    <submittedName>
        <fullName evidence="3">Uncharacterized protein</fullName>
    </submittedName>
</protein>